<evidence type="ECO:0000256" key="2">
    <source>
        <dbReference type="SAM" id="SignalP"/>
    </source>
</evidence>
<accession>A0A1I8F980</accession>
<keyword evidence="3" id="KW-1185">Reference proteome</keyword>
<feature type="chain" id="PRO_5009318584" evidence="2">
    <location>
        <begin position="27"/>
        <end position="91"/>
    </location>
</feature>
<feature type="region of interest" description="Disordered" evidence="1">
    <location>
        <begin position="29"/>
        <end position="64"/>
    </location>
</feature>
<evidence type="ECO:0000313" key="4">
    <source>
        <dbReference type="WBParaSite" id="maker-unitig_24033-snap-gene-0.2-mRNA-1"/>
    </source>
</evidence>
<keyword evidence="2" id="KW-0732">Signal</keyword>
<dbReference type="Proteomes" id="UP000095280">
    <property type="component" value="Unplaced"/>
</dbReference>
<evidence type="ECO:0000256" key="1">
    <source>
        <dbReference type="SAM" id="MobiDB-lite"/>
    </source>
</evidence>
<dbReference type="WBParaSite" id="maker-unitig_24033-snap-gene-0.2-mRNA-1">
    <property type="protein sequence ID" value="maker-unitig_24033-snap-gene-0.2-mRNA-1"/>
    <property type="gene ID" value="maker-unitig_24033-snap-gene-0.2"/>
</dbReference>
<evidence type="ECO:0000313" key="3">
    <source>
        <dbReference type="Proteomes" id="UP000095280"/>
    </source>
</evidence>
<sequence>MKTVLGFGPAALQLLLLLLGRPTVDAVQDTCRPRSQPTAPMCEQSVPGRHPVVPELVTGNKDGRRREEPILHQSAFGLLCVMPTGEHIWVR</sequence>
<protein>
    <submittedName>
        <fullName evidence="4">Secreted protein</fullName>
    </submittedName>
</protein>
<feature type="signal peptide" evidence="2">
    <location>
        <begin position="1"/>
        <end position="26"/>
    </location>
</feature>
<proteinExistence type="predicted"/>
<reference evidence="4" key="1">
    <citation type="submission" date="2016-11" db="UniProtKB">
        <authorList>
            <consortium name="WormBaseParasite"/>
        </authorList>
    </citation>
    <scope>IDENTIFICATION</scope>
</reference>
<dbReference type="AlphaFoldDB" id="A0A1I8F980"/>
<name>A0A1I8F980_9PLAT</name>
<organism evidence="3 4">
    <name type="scientific">Macrostomum lignano</name>
    <dbReference type="NCBI Taxonomy" id="282301"/>
    <lineage>
        <taxon>Eukaryota</taxon>
        <taxon>Metazoa</taxon>
        <taxon>Spiralia</taxon>
        <taxon>Lophotrochozoa</taxon>
        <taxon>Platyhelminthes</taxon>
        <taxon>Rhabditophora</taxon>
        <taxon>Macrostomorpha</taxon>
        <taxon>Macrostomida</taxon>
        <taxon>Macrostomidae</taxon>
        <taxon>Macrostomum</taxon>
    </lineage>
</organism>